<evidence type="ECO:0000313" key="3">
    <source>
        <dbReference type="Proteomes" id="UP000248806"/>
    </source>
</evidence>
<dbReference type="EMBL" id="QKUF01000007">
    <property type="protein sequence ID" value="PZW30482.1"/>
    <property type="molecule type" value="Genomic_DNA"/>
</dbReference>
<name>A0A326U8V4_THEHA</name>
<feature type="signal peptide" evidence="1">
    <location>
        <begin position="1"/>
        <end position="37"/>
    </location>
</feature>
<evidence type="ECO:0000256" key="1">
    <source>
        <dbReference type="SAM" id="SignalP"/>
    </source>
</evidence>
<evidence type="ECO:0000313" key="2">
    <source>
        <dbReference type="EMBL" id="PZW30482.1"/>
    </source>
</evidence>
<reference evidence="2 3" key="1">
    <citation type="submission" date="2018-06" db="EMBL/GenBank/DDBJ databases">
        <title>Genomic Encyclopedia of Archaeal and Bacterial Type Strains, Phase II (KMG-II): from individual species to whole genera.</title>
        <authorList>
            <person name="Goeker M."/>
        </authorList>
    </citation>
    <scope>NUCLEOTIDE SEQUENCE [LARGE SCALE GENOMIC DNA]</scope>
    <source>
        <strain evidence="2 3">ATCC BAA-1881</strain>
    </source>
</reference>
<gene>
    <name evidence="2" type="ORF">EI42_02450</name>
</gene>
<accession>A0A326U8V4</accession>
<proteinExistence type="predicted"/>
<keyword evidence="3" id="KW-1185">Reference proteome</keyword>
<sequence length="326" mass="36422">MTRLIRQLKRRYRETQKLSLLTCFLLCLLTSCTTVQNNVVGSTQPQQSAPRQQIMLNADDPAQPIIRTLYGGGLHGTLSFSPQISIYSDGTYVLGVEKKGQLASDSLQTLLDTLANTYNLFDFSRKQFSDIQDQNSTYLQLAFNGKQTQLQYGTFGHYQANAQDRDEYTRLGKALTAISEALTGPTEPYQTNHYALLIRRAYGADPTASHPAWPLTEYTAEQAAYSECGKNPANENTPNLETSCLKFTLPAHGLLLTSEQVQQFKEVMKGAQQDFEENGNYYTVTLRPLLPDEQANHRLAMFGSAQSDFRAVPLLQQPKPEQESGS</sequence>
<dbReference type="Proteomes" id="UP000248806">
    <property type="component" value="Unassembled WGS sequence"/>
</dbReference>
<dbReference type="PROSITE" id="PS51257">
    <property type="entry name" value="PROKAR_LIPOPROTEIN"/>
    <property type="match status" value="1"/>
</dbReference>
<organism evidence="2 3">
    <name type="scientific">Thermosporothrix hazakensis</name>
    <dbReference type="NCBI Taxonomy" id="644383"/>
    <lineage>
        <taxon>Bacteria</taxon>
        <taxon>Bacillati</taxon>
        <taxon>Chloroflexota</taxon>
        <taxon>Ktedonobacteria</taxon>
        <taxon>Ktedonobacterales</taxon>
        <taxon>Thermosporotrichaceae</taxon>
        <taxon>Thermosporothrix</taxon>
    </lineage>
</organism>
<dbReference type="AlphaFoldDB" id="A0A326U8V4"/>
<feature type="chain" id="PRO_5016246316" evidence="1">
    <location>
        <begin position="38"/>
        <end position="326"/>
    </location>
</feature>
<comment type="caution">
    <text evidence="2">The sequence shown here is derived from an EMBL/GenBank/DDBJ whole genome shotgun (WGS) entry which is preliminary data.</text>
</comment>
<keyword evidence="1" id="KW-0732">Signal</keyword>
<protein>
    <submittedName>
        <fullName evidence="2">Uncharacterized protein</fullName>
    </submittedName>
</protein>